<comment type="caution">
    <text evidence="8">The sequence shown here is derived from an EMBL/GenBank/DDBJ whole genome shotgun (WGS) entry which is preliminary data.</text>
</comment>
<dbReference type="InterPro" id="IPR004372">
    <property type="entry name" value="Ac/propionate_kinase"/>
</dbReference>
<evidence type="ECO:0000256" key="6">
    <source>
        <dbReference type="HAMAP-Rule" id="MF_00020"/>
    </source>
</evidence>
<comment type="function">
    <text evidence="6">Catalyzes the formation of acetyl phosphate from acetate and ATP. Can also catalyze the reverse reaction.</text>
</comment>
<dbReference type="PIRSF" id="PIRSF000722">
    <property type="entry name" value="Acetate_prop_kin"/>
    <property type="match status" value="1"/>
</dbReference>
<keyword evidence="2 6" id="KW-0808">Transferase</keyword>
<dbReference type="EMBL" id="JAAMOZ010000004">
    <property type="protein sequence ID" value="NIH58643.1"/>
    <property type="molecule type" value="Genomic_DNA"/>
</dbReference>
<keyword evidence="6" id="KW-0479">Metal-binding</keyword>
<keyword evidence="6" id="KW-0460">Magnesium</keyword>
<comment type="catalytic activity">
    <reaction evidence="6">
        <text>acetate + ATP = acetyl phosphate + ADP</text>
        <dbReference type="Rhea" id="RHEA:11352"/>
        <dbReference type="ChEBI" id="CHEBI:22191"/>
        <dbReference type="ChEBI" id="CHEBI:30089"/>
        <dbReference type="ChEBI" id="CHEBI:30616"/>
        <dbReference type="ChEBI" id="CHEBI:456216"/>
        <dbReference type="EC" id="2.7.2.1"/>
    </reaction>
</comment>
<feature type="active site" description="Proton donor/acceptor" evidence="6">
    <location>
        <position position="149"/>
    </location>
</feature>
<keyword evidence="4 6" id="KW-0418">Kinase</keyword>
<feature type="binding site" evidence="6">
    <location>
        <begin position="329"/>
        <end position="333"/>
    </location>
    <ligand>
        <name>ATP</name>
        <dbReference type="ChEBI" id="CHEBI:30616"/>
    </ligand>
</feature>
<organism evidence="8 9">
    <name type="scientific">Brooklawnia cerclae</name>
    <dbReference type="NCBI Taxonomy" id="349934"/>
    <lineage>
        <taxon>Bacteria</taxon>
        <taxon>Bacillati</taxon>
        <taxon>Actinomycetota</taxon>
        <taxon>Actinomycetes</taxon>
        <taxon>Propionibacteriales</taxon>
        <taxon>Propionibacteriaceae</taxon>
        <taxon>Brooklawnia</taxon>
    </lineage>
</organism>
<comment type="subunit">
    <text evidence="6">Homodimer.</text>
</comment>
<feature type="binding site" evidence="6">
    <location>
        <position position="383"/>
    </location>
    <ligand>
        <name>Mg(2+)</name>
        <dbReference type="ChEBI" id="CHEBI:18420"/>
    </ligand>
</feature>
<dbReference type="Proteomes" id="UP000749311">
    <property type="component" value="Unassembled WGS sequence"/>
</dbReference>
<evidence type="ECO:0000256" key="5">
    <source>
        <dbReference type="ARBA" id="ARBA00022840"/>
    </source>
</evidence>
<feature type="site" description="Transition state stabilizer" evidence="6">
    <location>
        <position position="240"/>
    </location>
</feature>
<keyword evidence="3 6" id="KW-0547">Nucleotide-binding</keyword>
<evidence type="ECO:0000256" key="4">
    <source>
        <dbReference type="ARBA" id="ARBA00022777"/>
    </source>
</evidence>
<feature type="binding site" evidence="6">
    <location>
        <position position="9"/>
    </location>
    <ligand>
        <name>Mg(2+)</name>
        <dbReference type="ChEBI" id="CHEBI:18420"/>
    </ligand>
</feature>
<evidence type="ECO:0000256" key="3">
    <source>
        <dbReference type="ARBA" id="ARBA00022741"/>
    </source>
</evidence>
<dbReference type="GO" id="GO:0008776">
    <property type="term" value="F:acetate kinase activity"/>
    <property type="evidence" value="ECO:0007669"/>
    <property type="project" value="UniProtKB-EC"/>
</dbReference>
<dbReference type="Pfam" id="PF00871">
    <property type="entry name" value="Acetate_kinase"/>
    <property type="match status" value="1"/>
</dbReference>
<evidence type="ECO:0000256" key="1">
    <source>
        <dbReference type="ARBA" id="ARBA00008748"/>
    </source>
</evidence>
<evidence type="ECO:0000256" key="2">
    <source>
        <dbReference type="ARBA" id="ARBA00022679"/>
    </source>
</evidence>
<dbReference type="Gene3D" id="3.30.420.40">
    <property type="match status" value="2"/>
</dbReference>
<dbReference type="PANTHER" id="PTHR21060:SF15">
    <property type="entry name" value="ACETATE KINASE-RELATED"/>
    <property type="match status" value="1"/>
</dbReference>
<reference evidence="8 9" key="1">
    <citation type="submission" date="2020-02" db="EMBL/GenBank/DDBJ databases">
        <title>Sequencing the genomes of 1000 actinobacteria strains.</title>
        <authorList>
            <person name="Klenk H.-P."/>
        </authorList>
    </citation>
    <scope>NUCLEOTIDE SEQUENCE [LARGE SCALE GENOMIC DNA]</scope>
    <source>
        <strain evidence="8 9">DSM 19609</strain>
    </source>
</reference>
<protein>
    <recommendedName>
        <fullName evidence="6">Acetate kinase</fullName>
        <ecNumber evidence="6">2.7.2.1</ecNumber>
    </recommendedName>
    <alternativeName>
        <fullName evidence="6">Acetokinase</fullName>
    </alternativeName>
</protein>
<dbReference type="EC" id="2.7.2.1" evidence="6"/>
<accession>A0ABX0SMT9</accession>
<name>A0ABX0SMT9_9ACTN</name>
<sequence>MPKPILVLNCGSSSIKYQMIDTEGEELLAKGLVQKIGDTKPGTIDHEVLTGEPGEYHIDQQLPDHETALAGVFQMFRDHGPNLDATIAVAHRTVHGGDRFAAPTLITDEVVDTLIELSPLAPLHNPPGIAGIKAARKLLGNVPHIGIFDTAFFVNLPADAYTYALDTELASKTRLRKYGFHGTSHQFVSQEVAKFLGRDDLKQIVCHLGNGASISAVDSGHAIDTSMGLTPLAGLVMGTRSGDIDPGVMGYLHRELGMDVDAVDAELNKRSGLLGLTGHTDMRDVRAAIDAGDERARLGMDVYTHRLAFYIGGYATLLGGLDAITFTAGVGENAAEVRSEVCARLGIFGVELDEEANKVRSKQARLVSTPGSKVAVLVVPTNEELAMARQSVELLAAN</sequence>
<dbReference type="InterPro" id="IPR043129">
    <property type="entry name" value="ATPase_NBD"/>
</dbReference>
<feature type="binding site" evidence="6">
    <location>
        <position position="92"/>
    </location>
    <ligand>
        <name>substrate</name>
    </ligand>
</feature>
<comment type="similarity">
    <text evidence="1 6 7">Belongs to the acetokinase family.</text>
</comment>
<dbReference type="PROSITE" id="PS01075">
    <property type="entry name" value="ACETATE_KINASE_1"/>
    <property type="match status" value="1"/>
</dbReference>
<comment type="cofactor">
    <cofactor evidence="6">
        <name>Mg(2+)</name>
        <dbReference type="ChEBI" id="CHEBI:18420"/>
    </cofactor>
    <cofactor evidence="6">
        <name>Mn(2+)</name>
        <dbReference type="ChEBI" id="CHEBI:29035"/>
    </cofactor>
    <text evidence="6">Mg(2+). Can also accept Mn(2+).</text>
</comment>
<dbReference type="PRINTS" id="PR00471">
    <property type="entry name" value="ACETATEKNASE"/>
</dbReference>
<evidence type="ECO:0000313" key="8">
    <source>
        <dbReference type="EMBL" id="NIH58643.1"/>
    </source>
</evidence>
<gene>
    <name evidence="6" type="primary">ackA</name>
    <name evidence="8" type="ORF">FB473_003340</name>
</gene>
<feature type="site" description="Transition state stabilizer" evidence="6">
    <location>
        <position position="181"/>
    </location>
</feature>
<dbReference type="InterPro" id="IPR023865">
    <property type="entry name" value="Aliphatic_acid_kinase_CS"/>
</dbReference>
<feature type="binding site" evidence="6">
    <location>
        <begin position="281"/>
        <end position="283"/>
    </location>
    <ligand>
        <name>ATP</name>
        <dbReference type="ChEBI" id="CHEBI:30616"/>
    </ligand>
</feature>
<keyword evidence="5 6" id="KW-0067">ATP-binding</keyword>
<keyword evidence="9" id="KW-1185">Reference proteome</keyword>
<dbReference type="HAMAP" id="MF_00020">
    <property type="entry name" value="Acetate_kinase"/>
    <property type="match status" value="1"/>
</dbReference>
<feature type="binding site" evidence="6">
    <location>
        <begin position="207"/>
        <end position="211"/>
    </location>
    <ligand>
        <name>ATP</name>
        <dbReference type="ChEBI" id="CHEBI:30616"/>
    </ligand>
</feature>
<dbReference type="NCBIfam" id="TIGR00016">
    <property type="entry name" value="ackA"/>
    <property type="match status" value="1"/>
</dbReference>
<dbReference type="SUPFAM" id="SSF53067">
    <property type="entry name" value="Actin-like ATPase domain"/>
    <property type="match status" value="2"/>
</dbReference>
<comment type="subcellular location">
    <subcellularLocation>
        <location evidence="6">Cytoplasm</location>
    </subcellularLocation>
</comment>
<dbReference type="RefSeq" id="WP_167171480.1">
    <property type="nucleotide sequence ID" value="NZ_BAAAOO010000006.1"/>
</dbReference>
<proteinExistence type="inferred from homology"/>
<comment type="pathway">
    <text evidence="6">Metabolic intermediate biosynthesis; acetyl-CoA biosynthesis; acetyl-CoA from acetate: step 1/2.</text>
</comment>
<evidence type="ECO:0000256" key="7">
    <source>
        <dbReference type="RuleBase" id="RU003835"/>
    </source>
</evidence>
<evidence type="ECO:0000313" key="9">
    <source>
        <dbReference type="Proteomes" id="UP000749311"/>
    </source>
</evidence>
<dbReference type="PANTHER" id="PTHR21060">
    <property type="entry name" value="ACETATE KINASE"/>
    <property type="match status" value="1"/>
</dbReference>
<keyword evidence="6" id="KW-0963">Cytoplasm</keyword>
<feature type="binding site" evidence="6">
    <location>
        <position position="16"/>
    </location>
    <ligand>
        <name>ATP</name>
        <dbReference type="ChEBI" id="CHEBI:30616"/>
    </ligand>
</feature>
<dbReference type="PROSITE" id="PS01076">
    <property type="entry name" value="ACETATE_KINASE_2"/>
    <property type="match status" value="1"/>
</dbReference>
<dbReference type="CDD" id="cd24010">
    <property type="entry name" value="ASKHA_NBD_AcK_PK"/>
    <property type="match status" value="1"/>
</dbReference>
<dbReference type="InterPro" id="IPR000890">
    <property type="entry name" value="Aliphatic_acid_kin_short-chain"/>
</dbReference>